<feature type="chain" id="PRO_5015865203" evidence="1">
    <location>
        <begin position="20"/>
        <end position="351"/>
    </location>
</feature>
<dbReference type="InterPro" id="IPR010791">
    <property type="entry name" value="AttH_dom"/>
</dbReference>
<organism evidence="3 4">
    <name type="scientific">Aestuariivirga litoralis</name>
    <dbReference type="NCBI Taxonomy" id="2650924"/>
    <lineage>
        <taxon>Bacteria</taxon>
        <taxon>Pseudomonadati</taxon>
        <taxon>Pseudomonadota</taxon>
        <taxon>Alphaproteobacteria</taxon>
        <taxon>Hyphomicrobiales</taxon>
        <taxon>Aestuariivirgaceae</taxon>
        <taxon>Aestuariivirga</taxon>
    </lineage>
</organism>
<dbReference type="EMBL" id="QKVK01000002">
    <property type="protein sequence ID" value="PZF77964.1"/>
    <property type="molecule type" value="Genomic_DNA"/>
</dbReference>
<keyword evidence="1" id="KW-0732">Signal</keyword>
<gene>
    <name evidence="3" type="ORF">DK847_05930</name>
</gene>
<dbReference type="PANTHER" id="PTHR38591">
    <property type="entry name" value="HYDROLASE"/>
    <property type="match status" value="1"/>
</dbReference>
<dbReference type="Gene3D" id="2.40.370.10">
    <property type="entry name" value="AttH-like domain"/>
    <property type="match status" value="2"/>
</dbReference>
<dbReference type="Pfam" id="PF17186">
    <property type="entry name" value="Lipocalin_9"/>
    <property type="match status" value="1"/>
</dbReference>
<name>A0A2W2BCL7_9HYPH</name>
<accession>A0A2W2BCL7</accession>
<reference evidence="4" key="1">
    <citation type="submission" date="2018-06" db="EMBL/GenBank/DDBJ databases">
        <title>Aestuariibacter litoralis strain KCTC 52945T.</title>
        <authorList>
            <person name="Li X."/>
            <person name="Salam N."/>
            <person name="Li J.-L."/>
            <person name="Chen Y.-M."/>
            <person name="Yang Z.-W."/>
            <person name="Zhang L.-Y."/>
            <person name="Han M.-X."/>
            <person name="Xiao M."/>
            <person name="Li W.-J."/>
        </authorList>
    </citation>
    <scope>NUCLEOTIDE SEQUENCE [LARGE SCALE GENOMIC DNA]</scope>
    <source>
        <strain evidence="4">KCTC 52945</strain>
    </source>
</reference>
<evidence type="ECO:0000256" key="1">
    <source>
        <dbReference type="SAM" id="SignalP"/>
    </source>
</evidence>
<proteinExistence type="predicted"/>
<protein>
    <submittedName>
        <fullName evidence="3">Iron ABC transporter permease</fullName>
    </submittedName>
</protein>
<comment type="caution">
    <text evidence="3">The sequence shown here is derived from an EMBL/GenBank/DDBJ whole genome shotgun (WGS) entry which is preliminary data.</text>
</comment>
<dbReference type="Proteomes" id="UP000248795">
    <property type="component" value="Unassembled WGS sequence"/>
</dbReference>
<evidence type="ECO:0000313" key="3">
    <source>
        <dbReference type="EMBL" id="PZF77964.1"/>
    </source>
</evidence>
<dbReference type="Pfam" id="PF07143">
    <property type="entry name" value="CrtC"/>
    <property type="match status" value="1"/>
</dbReference>
<dbReference type="PANTHER" id="PTHR38591:SF1">
    <property type="entry name" value="BLL1000 PROTEIN"/>
    <property type="match status" value="1"/>
</dbReference>
<feature type="signal peptide" evidence="1">
    <location>
        <begin position="1"/>
        <end position="19"/>
    </location>
</feature>
<dbReference type="SUPFAM" id="SSF159245">
    <property type="entry name" value="AttH-like"/>
    <property type="match status" value="1"/>
</dbReference>
<feature type="domain" description="AttH" evidence="2">
    <location>
        <begin position="55"/>
        <end position="227"/>
    </location>
</feature>
<sequence>MNARLIILMLLLMAVPALAQGFAGLGGDAQGFAMPRRGVPLAFPRDHGAHPDYRIEWWYLTANLKGDDGRDYGAQWTLFRSALAPEERPGWQSPQLWMGHAALTTAERHYSAERVGRGGVGQAGVTLAPFSAAIDDWNMVGHAKPPADELSALTITAAGEGFSYRLELDAQGPLVLQGERGYSVKSAQGQASYYYSQPFYRVTGSITVDGKEIVVTGQAWFDHEWSSQPLAKDQTGWDWFSFHFDSGAKLMGFRLRDQGDGFTSATWINPDGTPEPQPPGALTVTPRAWAEMKGHRVPVQWNVSLPARGVAVTTAPVIEDAWMETQVEYWEGPVRITGSHPGVGYVEMTGY</sequence>
<evidence type="ECO:0000259" key="2">
    <source>
        <dbReference type="Pfam" id="PF07143"/>
    </source>
</evidence>
<dbReference type="AlphaFoldDB" id="A0A2W2BCL7"/>
<dbReference type="RefSeq" id="WP_111196808.1">
    <property type="nucleotide sequence ID" value="NZ_QKVK01000002.1"/>
</dbReference>
<evidence type="ECO:0000313" key="4">
    <source>
        <dbReference type="Proteomes" id="UP000248795"/>
    </source>
</evidence>
<keyword evidence="4" id="KW-1185">Reference proteome</keyword>
<dbReference type="InterPro" id="IPR023374">
    <property type="entry name" value="AttH-like_dom_sf"/>
</dbReference>